<gene>
    <name evidence="2" type="ORF">K493DRAFT_301747</name>
</gene>
<dbReference type="PANTHER" id="PTHR31642:SF310">
    <property type="entry name" value="FATTY ALCOHOL:CAFFEOYL-COA ACYLTRANSFERASE"/>
    <property type="match status" value="1"/>
</dbReference>
<keyword evidence="3" id="KW-1185">Reference proteome</keyword>
<keyword evidence="1 2" id="KW-0808">Transferase</keyword>
<dbReference type="EMBL" id="MCFE01000191">
    <property type="protein sequence ID" value="ORX94943.1"/>
    <property type="molecule type" value="Genomic_DNA"/>
</dbReference>
<name>A0A1Y1YAF3_9FUNG</name>
<dbReference type="OrthoDB" id="671439at2759"/>
<dbReference type="AlphaFoldDB" id="A0A1Y1YAF3"/>
<dbReference type="PANTHER" id="PTHR31642">
    <property type="entry name" value="TRICHOTHECENE 3-O-ACETYLTRANSFERASE"/>
    <property type="match status" value="1"/>
</dbReference>
<evidence type="ECO:0000313" key="3">
    <source>
        <dbReference type="Proteomes" id="UP000193498"/>
    </source>
</evidence>
<dbReference type="STRING" id="1314790.A0A1Y1YAF3"/>
<dbReference type="Proteomes" id="UP000193498">
    <property type="component" value="Unassembled WGS sequence"/>
</dbReference>
<dbReference type="Pfam" id="PF02458">
    <property type="entry name" value="Transferase"/>
    <property type="match status" value="1"/>
</dbReference>
<dbReference type="Gene3D" id="3.30.559.10">
    <property type="entry name" value="Chloramphenicol acetyltransferase-like domain"/>
    <property type="match status" value="2"/>
</dbReference>
<proteinExistence type="predicted"/>
<dbReference type="InterPro" id="IPR050317">
    <property type="entry name" value="Plant_Fungal_Acyltransferase"/>
</dbReference>
<evidence type="ECO:0000256" key="1">
    <source>
        <dbReference type="ARBA" id="ARBA00022679"/>
    </source>
</evidence>
<protein>
    <submittedName>
        <fullName evidence="2">Transferase</fullName>
    </submittedName>
</protein>
<reference evidence="2 3" key="1">
    <citation type="submission" date="2016-07" db="EMBL/GenBank/DDBJ databases">
        <title>Pervasive Adenine N6-methylation of Active Genes in Fungi.</title>
        <authorList>
            <consortium name="DOE Joint Genome Institute"/>
            <person name="Mondo S.J."/>
            <person name="Dannebaum R.O."/>
            <person name="Kuo R.C."/>
            <person name="Labutti K."/>
            <person name="Haridas S."/>
            <person name="Kuo A."/>
            <person name="Salamov A."/>
            <person name="Ahrendt S.R."/>
            <person name="Lipzen A."/>
            <person name="Sullivan W."/>
            <person name="Andreopoulos W.B."/>
            <person name="Clum A."/>
            <person name="Lindquist E."/>
            <person name="Daum C."/>
            <person name="Ramamoorthy G.K."/>
            <person name="Gryganskyi A."/>
            <person name="Culley D."/>
            <person name="Magnuson J.K."/>
            <person name="James T.Y."/>
            <person name="O'Malley M.A."/>
            <person name="Stajich J.E."/>
            <person name="Spatafora J.W."/>
            <person name="Visel A."/>
            <person name="Grigoriev I.V."/>
        </authorList>
    </citation>
    <scope>NUCLEOTIDE SEQUENCE [LARGE SCALE GENOMIC DNA]</scope>
    <source>
        <strain evidence="2 3">CBS 931.73</strain>
    </source>
</reference>
<dbReference type="InterPro" id="IPR023213">
    <property type="entry name" value="CAT-like_dom_sf"/>
</dbReference>
<sequence length="444" mass="49356">MTLSIESRTVLQAEPSPPSKAIRLSNNDVVMPRCFTRIALFFENSGQATDFMPTESLKLGLVALLKHYPILTGTLNNLADGNLEILLNNQGILFVEAKTDQEAGWFFDQDFQNLSDEYFPCGIFLLPSQPYIFAVQITRLPCGSVILGTALHHSVGDGNAFFSLLLNWSKMCRGLACEPVSHDRELLNTTGEPLQEHPEYLYVEPAPATTTAAEETKEKKTPPTLPPMEVKLFHIRKEKLAELKEAAQGDPGDVQVSTNDALIALVWRAVTRARGLSGEMKLKCGFACDGRRRLCPPLPLGYFGNANFYPCSQMTANQLISQPLRTAGLSIRASVNQMTSERIRDALSWVDSKEIKTNIQPGFSSFLGKDFAFTSWHQFPIYEVDFGYGTPVRARLPAGKFDGLAISLPRYDGDGVEMCVGLLAEHMRVFEMDEELQKYLSRTS</sequence>
<evidence type="ECO:0000313" key="2">
    <source>
        <dbReference type="EMBL" id="ORX94943.1"/>
    </source>
</evidence>
<dbReference type="InParanoid" id="A0A1Y1YAF3"/>
<dbReference type="GO" id="GO:0016747">
    <property type="term" value="F:acyltransferase activity, transferring groups other than amino-acyl groups"/>
    <property type="evidence" value="ECO:0007669"/>
    <property type="project" value="TreeGrafter"/>
</dbReference>
<organism evidence="2 3">
    <name type="scientific">Basidiobolus meristosporus CBS 931.73</name>
    <dbReference type="NCBI Taxonomy" id="1314790"/>
    <lineage>
        <taxon>Eukaryota</taxon>
        <taxon>Fungi</taxon>
        <taxon>Fungi incertae sedis</taxon>
        <taxon>Zoopagomycota</taxon>
        <taxon>Entomophthoromycotina</taxon>
        <taxon>Basidiobolomycetes</taxon>
        <taxon>Basidiobolales</taxon>
        <taxon>Basidiobolaceae</taxon>
        <taxon>Basidiobolus</taxon>
    </lineage>
</organism>
<accession>A0A1Y1YAF3</accession>
<comment type="caution">
    <text evidence="2">The sequence shown here is derived from an EMBL/GenBank/DDBJ whole genome shotgun (WGS) entry which is preliminary data.</text>
</comment>